<evidence type="ECO:0000256" key="9">
    <source>
        <dbReference type="ARBA" id="ARBA00023136"/>
    </source>
</evidence>
<dbReference type="OrthoDB" id="4583at2759"/>
<dbReference type="PANTHER" id="PTHR32138:SF0">
    <property type="entry name" value="PHOSPHATIDYLETHANOLAMINE N-METHYLTRANSFERASE"/>
    <property type="match status" value="1"/>
</dbReference>
<evidence type="ECO:0000256" key="12">
    <source>
        <dbReference type="HAMAP-Rule" id="MF_03217"/>
    </source>
</evidence>
<keyword evidence="4 12" id="KW-0808">Transferase</keyword>
<feature type="compositionally biased region" description="Polar residues" evidence="14">
    <location>
        <begin position="1278"/>
        <end position="1288"/>
    </location>
</feature>
<comment type="similarity">
    <text evidence="12 13">Belongs to the class VI-like SAM-binding methyltransferase superfamily. CHO2 family.</text>
</comment>
<keyword evidence="10 12" id="KW-0594">Phospholipid biosynthesis</keyword>
<feature type="transmembrane region" description="Helical" evidence="12 13">
    <location>
        <begin position="386"/>
        <end position="405"/>
    </location>
</feature>
<evidence type="ECO:0000256" key="6">
    <source>
        <dbReference type="ARBA" id="ARBA00022692"/>
    </source>
</evidence>
<proteinExistence type="inferred from homology"/>
<comment type="pathway">
    <text evidence="12 13">Phospholipid metabolism; phosphatidylcholine biosynthesis.</text>
</comment>
<evidence type="ECO:0000259" key="15">
    <source>
        <dbReference type="PROSITE" id="PS51154"/>
    </source>
</evidence>
<evidence type="ECO:0000256" key="13">
    <source>
        <dbReference type="RuleBase" id="RU361122"/>
    </source>
</evidence>
<evidence type="ECO:0000256" key="3">
    <source>
        <dbReference type="ARBA" id="ARBA00022603"/>
    </source>
</evidence>
<evidence type="ECO:0000313" key="17">
    <source>
        <dbReference type="Proteomes" id="UP000789570"/>
    </source>
</evidence>
<dbReference type="EC" id="2.1.1.17" evidence="12 13"/>
<evidence type="ECO:0000256" key="11">
    <source>
        <dbReference type="ARBA" id="ARBA00023264"/>
    </source>
</evidence>
<dbReference type="InterPro" id="IPR043472">
    <property type="entry name" value="Macro_dom-like"/>
</dbReference>
<keyword evidence="7 12" id="KW-1133">Transmembrane helix</keyword>
<dbReference type="InterPro" id="IPR016219">
    <property type="entry name" value="Phosphatid-EA_MeTrfase_fun"/>
</dbReference>
<dbReference type="EMBL" id="CAJVPQ010002383">
    <property type="protein sequence ID" value="CAG8595113.1"/>
    <property type="molecule type" value="Genomic_DNA"/>
</dbReference>
<feature type="compositionally biased region" description="Low complexity" evidence="14">
    <location>
        <begin position="1215"/>
        <end position="1227"/>
    </location>
</feature>
<accession>A0A9N9CBC7</accession>
<dbReference type="GO" id="GO:0005789">
    <property type="term" value="C:endoplasmic reticulum membrane"/>
    <property type="evidence" value="ECO:0007669"/>
    <property type="project" value="UniProtKB-SubCell"/>
</dbReference>
<feature type="transmembrane region" description="Helical" evidence="12 13">
    <location>
        <begin position="467"/>
        <end position="488"/>
    </location>
</feature>
<gene>
    <name evidence="16" type="ORF">FCALED_LOCUS8300</name>
</gene>
<feature type="region of interest" description="Disordered" evidence="14">
    <location>
        <begin position="684"/>
        <end position="711"/>
    </location>
</feature>
<feature type="compositionally biased region" description="Polar residues" evidence="14">
    <location>
        <begin position="698"/>
        <end position="710"/>
    </location>
</feature>
<feature type="transmembrane region" description="Helical" evidence="12 13">
    <location>
        <begin position="529"/>
        <end position="558"/>
    </location>
</feature>
<evidence type="ECO:0000256" key="8">
    <source>
        <dbReference type="ARBA" id="ARBA00023098"/>
    </source>
</evidence>
<evidence type="ECO:0000256" key="4">
    <source>
        <dbReference type="ARBA" id="ARBA00022679"/>
    </source>
</evidence>
<evidence type="ECO:0000256" key="10">
    <source>
        <dbReference type="ARBA" id="ARBA00023209"/>
    </source>
</evidence>
<feature type="transmembrane region" description="Helical" evidence="12 13">
    <location>
        <begin position="435"/>
        <end position="455"/>
    </location>
</feature>
<feature type="transmembrane region" description="Helical" evidence="12 13">
    <location>
        <begin position="184"/>
        <end position="206"/>
    </location>
</feature>
<dbReference type="InterPro" id="IPR007318">
    <property type="entry name" value="Phopholipid_MeTrfase"/>
</dbReference>
<keyword evidence="6 12" id="KW-0812">Transmembrane</keyword>
<dbReference type="SMART" id="SM00506">
    <property type="entry name" value="A1pp"/>
    <property type="match status" value="1"/>
</dbReference>
<evidence type="ECO:0000256" key="2">
    <source>
        <dbReference type="ARBA" id="ARBA00022516"/>
    </source>
</evidence>
<keyword evidence="12 13" id="KW-0256">Endoplasmic reticulum</keyword>
<dbReference type="Gene3D" id="3.40.220.10">
    <property type="entry name" value="Leucine Aminopeptidase, subunit E, domain 1"/>
    <property type="match status" value="1"/>
</dbReference>
<protein>
    <recommendedName>
        <fullName evidence="12 13">Phosphatidylethanolamine N-methyltransferase</fullName>
        <shortName evidence="12">PE methyltransferase</shortName>
        <shortName evidence="12 13">PEAMT</shortName>
        <shortName evidence="12">PEMT</shortName>
        <ecNumber evidence="12 13">2.1.1.17</ecNumber>
    </recommendedName>
</protein>
<feature type="compositionally biased region" description="Low complexity" evidence="14">
    <location>
        <begin position="1165"/>
        <end position="1180"/>
    </location>
</feature>
<dbReference type="PROSITE" id="PS51154">
    <property type="entry name" value="MACRO"/>
    <property type="match status" value="1"/>
</dbReference>
<feature type="transmembrane region" description="Helical" evidence="12 13">
    <location>
        <begin position="276"/>
        <end position="298"/>
    </location>
</feature>
<evidence type="ECO:0000256" key="7">
    <source>
        <dbReference type="ARBA" id="ARBA00022989"/>
    </source>
</evidence>
<feature type="region of interest" description="Disordered" evidence="14">
    <location>
        <begin position="1165"/>
        <end position="1361"/>
    </location>
</feature>
<dbReference type="GO" id="GO:0032259">
    <property type="term" value="P:methylation"/>
    <property type="evidence" value="ECO:0007669"/>
    <property type="project" value="UniProtKB-KW"/>
</dbReference>
<keyword evidence="9 12" id="KW-0472">Membrane</keyword>
<dbReference type="GO" id="GO:0004608">
    <property type="term" value="F:phosphatidylethanolamine N-methyltransferase activity"/>
    <property type="evidence" value="ECO:0007669"/>
    <property type="project" value="UniProtKB-UniRule"/>
</dbReference>
<evidence type="ECO:0000313" key="16">
    <source>
        <dbReference type="EMBL" id="CAG8595113.1"/>
    </source>
</evidence>
<dbReference type="Pfam" id="PF01661">
    <property type="entry name" value="Macro"/>
    <property type="match status" value="1"/>
</dbReference>
<dbReference type="GO" id="GO:0006656">
    <property type="term" value="P:phosphatidylcholine biosynthetic process"/>
    <property type="evidence" value="ECO:0007669"/>
    <property type="project" value="UniProtKB-UniRule"/>
</dbReference>
<feature type="domain" description="Macro" evidence="15">
    <location>
        <begin position="966"/>
        <end position="1143"/>
    </location>
</feature>
<dbReference type="CDD" id="cd02908">
    <property type="entry name" value="Macro_OAADPr_deacetylase"/>
    <property type="match status" value="1"/>
</dbReference>
<comment type="catalytic activity">
    <reaction evidence="12 13">
        <text>a 1,2-diacyl-sn-glycero-3-phosphoethanolamine + S-adenosyl-L-methionine = a 1,2-diacyl-sn-glycero-3-phospho-N-methylethanolamine + S-adenosyl-L-homocysteine + H(+)</text>
        <dbReference type="Rhea" id="RHEA:11164"/>
        <dbReference type="ChEBI" id="CHEBI:15378"/>
        <dbReference type="ChEBI" id="CHEBI:57856"/>
        <dbReference type="ChEBI" id="CHEBI:59789"/>
        <dbReference type="ChEBI" id="CHEBI:64573"/>
        <dbReference type="ChEBI" id="CHEBI:64612"/>
        <dbReference type="EC" id="2.1.1.17"/>
    </reaction>
</comment>
<keyword evidence="3 12" id="KW-0489">Methyltransferase</keyword>
<organism evidence="16 17">
    <name type="scientific">Funneliformis caledonium</name>
    <dbReference type="NCBI Taxonomy" id="1117310"/>
    <lineage>
        <taxon>Eukaryota</taxon>
        <taxon>Fungi</taxon>
        <taxon>Fungi incertae sedis</taxon>
        <taxon>Mucoromycota</taxon>
        <taxon>Glomeromycotina</taxon>
        <taxon>Glomeromycetes</taxon>
        <taxon>Glomerales</taxon>
        <taxon>Glomeraceae</taxon>
        <taxon>Funneliformis</taxon>
    </lineage>
</organism>
<keyword evidence="5 12" id="KW-0949">S-adenosyl-L-methionine</keyword>
<reference evidence="16" key="1">
    <citation type="submission" date="2021-06" db="EMBL/GenBank/DDBJ databases">
        <authorList>
            <person name="Kallberg Y."/>
            <person name="Tangrot J."/>
            <person name="Rosling A."/>
        </authorList>
    </citation>
    <scope>NUCLEOTIDE SEQUENCE</scope>
    <source>
        <strain evidence="16">UK204</strain>
    </source>
</reference>
<keyword evidence="8 12" id="KW-0443">Lipid metabolism</keyword>
<dbReference type="Gene3D" id="1.20.120.1630">
    <property type="match status" value="1"/>
</dbReference>
<feature type="transmembrane region" description="Helical" evidence="12 13">
    <location>
        <begin position="102"/>
        <end position="123"/>
    </location>
</feature>
<dbReference type="Gene3D" id="2.60.40.2840">
    <property type="match status" value="1"/>
</dbReference>
<feature type="transmembrane region" description="Helical" evidence="12 13">
    <location>
        <begin position="76"/>
        <end position="96"/>
    </location>
</feature>
<dbReference type="SUPFAM" id="SSF52949">
    <property type="entry name" value="Macro domain-like"/>
    <property type="match status" value="1"/>
</dbReference>
<evidence type="ECO:0000256" key="5">
    <source>
        <dbReference type="ARBA" id="ARBA00022691"/>
    </source>
</evidence>
<evidence type="ECO:0000256" key="14">
    <source>
        <dbReference type="SAM" id="MobiDB-lite"/>
    </source>
</evidence>
<feature type="transmembrane region" description="Helical" evidence="12 13">
    <location>
        <begin position="212"/>
        <end position="232"/>
    </location>
</feature>
<feature type="compositionally biased region" description="Basic and acidic residues" evidence="14">
    <location>
        <begin position="1307"/>
        <end position="1328"/>
    </location>
</feature>
<comment type="subcellular location">
    <subcellularLocation>
        <location evidence="1">Endomembrane system</location>
        <topology evidence="1">Multi-pass membrane protein</topology>
    </subcellularLocation>
    <subcellularLocation>
        <location evidence="12 13">Endoplasmic reticulum membrane</location>
        <topology evidence="12 13">Multi-pass membrane protein</topology>
    </subcellularLocation>
</comment>
<feature type="compositionally biased region" description="Basic and acidic residues" evidence="14">
    <location>
        <begin position="1181"/>
        <end position="1213"/>
    </location>
</feature>
<comment type="function">
    <text evidence="12 13">Catalyzes the first step of the methylation pathway of phosphatidylcholine biosynthesis, the SAM-dependent methylation of phosphatidylethanolamine (PE) to phosphatidylmonomethylethanolamine (PMME).</text>
</comment>
<keyword evidence="2 12" id="KW-0444">Lipid biosynthesis</keyword>
<name>A0A9N9CBC7_9GLOM</name>
<sequence>MDNEIRQRMVFDTTFNENQSNVKTNEQVDSVKVYYIDKDKRTDVVHGKTPDGKAFQVPHTVDMLTTVFDTKAKKSAFDILTFIVIGCQVTLFFVLPASTSKWLFLILFFCWRTAYNGGLGMLLKQQSDTRGLVSWVKRKKFFNKDKGGKIYTFLQKELSTKMGKDYDFEKAPLEFNTWLLFRQLVDLILLNDFTTYICFALANFNIPEGSGAFINILRWTGGLFLLWFNIWVKTDAHRVVKDFAWYWGDFFFLIDQSLTFDGVFEMAPHPMYSVGYVGYYGISLMMASYTVLFVSLAAHAAQFAFLTFVENPHIDKTYNPPISLNARLSKQITAEVDKSPTPTHKKLSTPNKIHPTLPDLSNTSSYHFRRDLIIFKNFDLFRSNDLFVILVIFYAAIIPLFIVRASDNSKNKFLTKHYIKFGGTVSEAFSNWKSIYNLSLCMTYVTFLTAAWKMYYFPEDWTYGMVLLRHTLGILLIALHIWTSVSVFEVLGDFGWFYGDFFLDEYPTTLYYTGIYRFLNNPEKLMGHAAFWGITLIANSWLIFSLALFAQISNFLFLRYVESPHMQRLYGDKIRKEAGVTKTIKRVNIIPGKVREEVSKIREALEIQVVERAVKEVAETVEKVVEETVEVLVEFVDAARPRFKDVVKETRCLLSNSTSAFFISQVAGKIDRQTLEQYSISLSLPSDEMNHSPPNSPVSPTGDNNDSRNLNAKPITFELGSPICVKWTAPRTHSRLDWIGIYKVTANSSKKVTSVSSRGRYVYVSPEEDDIDTSVNSTTTDIDDQPETGNACFKGDQLPWEVGTYEFRYHHDNSHGVMVISQPFEIVAITPKYASDLPTIEQTVLTLVQRALDSNPNLIPYTTRDDYLLMKEVHAKRIVYGIKMMFGIDFAWQVVAIDGNVGRLARRIDKARRALVLFSQESWRIIVPSMSKRNMYIELERIPTLKQIYEKGNISSRNIKRAASLSPYNEYNEIFNEKISLVQADITKLKIDAIVNAANGSLLGGGGVDGAIHRAAGPELRRACWNLDGCDTGDAKITKGYDLPAKYIIHTVGPIGEKPDLLQSAYIRSLEVMTENNLKSIAFSNISTGVYGYPRSSAAHVALSTIRKWLEGHQNLDKIDRIIFCVFEIENKDVYEVLLQLYFPPPGTKPEVTAGVAITGAATKEATTDVATTDAATSADVDMKDVNEKKKENEKEDKEEKEGKKEIIKREEATTDVATTDAATSADVDMKNESDKDQPEQTKQQEEKNKEMMAEQQETQKTDSAEQQEIQKTDSEMKTGQQTLQASDSKMKPEQLENMETSSATSPRDEKQEIALDDEHNQAPKDGDTVSSASCKTSEKTNEEDKHAIKENQDLAHTSSL</sequence>
<dbReference type="Pfam" id="PF04191">
    <property type="entry name" value="PEMT"/>
    <property type="match status" value="2"/>
</dbReference>
<comment type="caution">
    <text evidence="12 13">Lacks conserved residue(s) required for the propagation of feature annotation.</text>
</comment>
<evidence type="ECO:0000256" key="1">
    <source>
        <dbReference type="ARBA" id="ARBA00004127"/>
    </source>
</evidence>
<comment type="caution">
    <text evidence="16">The sequence shown here is derived from an EMBL/GenBank/DDBJ whole genome shotgun (WGS) entry which is preliminary data.</text>
</comment>
<keyword evidence="17" id="KW-1185">Reference proteome</keyword>
<keyword evidence="11 12" id="KW-1208">Phospholipid metabolism</keyword>
<dbReference type="Proteomes" id="UP000789570">
    <property type="component" value="Unassembled WGS sequence"/>
</dbReference>
<feature type="compositionally biased region" description="Basic and acidic residues" evidence="14">
    <location>
        <begin position="1228"/>
        <end position="1277"/>
    </location>
</feature>
<dbReference type="PROSITE" id="PS51598">
    <property type="entry name" value="SAM_CHO2"/>
    <property type="match status" value="1"/>
</dbReference>
<dbReference type="HAMAP" id="MF_03217">
    <property type="entry name" value="PEMT"/>
    <property type="match status" value="1"/>
</dbReference>
<feature type="compositionally biased region" description="Basic and acidic residues" evidence="14">
    <location>
        <begin position="1337"/>
        <end position="1354"/>
    </location>
</feature>
<dbReference type="PANTHER" id="PTHR32138">
    <property type="entry name" value="PHOSPHATIDYLETHANOLAMINE N-METHYLTRANSFERASE"/>
    <property type="match status" value="1"/>
</dbReference>
<dbReference type="InterPro" id="IPR002589">
    <property type="entry name" value="Macro_dom"/>
</dbReference>